<dbReference type="InterPro" id="IPR010104">
    <property type="entry name" value="TonB_rcpt_bac"/>
</dbReference>
<dbReference type="InterPro" id="IPR012910">
    <property type="entry name" value="Plug_dom"/>
</dbReference>
<reference evidence="13" key="1">
    <citation type="journal article" date="2014" name="Int. J. Syst. Evol. Microbiol.">
        <title>Complete genome sequence of Corynebacterium casei LMG S-19264T (=DSM 44701T), isolated from a smear-ripened cheese.</title>
        <authorList>
            <consortium name="US DOE Joint Genome Institute (JGI-PGF)"/>
            <person name="Walter F."/>
            <person name="Albersmeier A."/>
            <person name="Kalinowski J."/>
            <person name="Ruckert C."/>
        </authorList>
    </citation>
    <scope>NUCLEOTIDE SEQUENCE</scope>
    <source>
        <strain evidence="13">KCTC 32296</strain>
    </source>
</reference>
<dbReference type="GO" id="GO:0009279">
    <property type="term" value="C:cell outer membrane"/>
    <property type="evidence" value="ECO:0007669"/>
    <property type="project" value="UniProtKB-SubCell"/>
</dbReference>
<keyword evidence="4 8" id="KW-0812">Transmembrane</keyword>
<keyword evidence="3 8" id="KW-1134">Transmembrane beta strand</keyword>
<evidence type="ECO:0000256" key="10">
    <source>
        <dbReference type="SAM" id="MobiDB-lite"/>
    </source>
</evidence>
<feature type="domain" description="TonB-dependent receptor plug" evidence="12">
    <location>
        <begin position="41"/>
        <end position="145"/>
    </location>
</feature>
<comment type="subcellular location">
    <subcellularLocation>
        <location evidence="1 8">Cell outer membrane</location>
        <topology evidence="1 8">Multi-pass membrane protein</topology>
    </subcellularLocation>
</comment>
<dbReference type="EMBL" id="BMZB01000001">
    <property type="protein sequence ID" value="GGZ30987.1"/>
    <property type="molecule type" value="Genomic_DNA"/>
</dbReference>
<accession>A0A918Q3Z4</accession>
<dbReference type="InterPro" id="IPR036942">
    <property type="entry name" value="Beta-barrel_TonB_sf"/>
</dbReference>
<evidence type="ECO:0000313" key="13">
    <source>
        <dbReference type="EMBL" id="GGZ30987.1"/>
    </source>
</evidence>
<sequence length="988" mass="108133">MSAPVVFAQSTETPGDSETVETVVVTGTRASLASAIDRKRRAGTVSDSIVAEDVGQFPDKNVGEALSRITGVQLSRDFGEGVAVSIRGVEPDLNRVEINGLSVLGTNGEGSRGADFRELQAELIQSIDVFKGFTADMTEGGVGGTVSIKTRKPLDFKKPTYSATFSGQKLSLDDEWTPRISLFGTRKFLDNRLGVLFNATFDHVNTRQDYTGNTEWARLADFDQSPEKTVDYYNTAYGADVSRQIADVDTWGGCSSLTSSNTSIISTATMRSQCLTQWWDYTPRTARYRVWDREDKRLSAELTLQYRINDQWSVWGSYNKNQRSQRLNDRNYGTAFTAVNRLKTGSIVSGDPASVPAGIVVDDNHNVIAYTVSTRLAGVTVGGNDAFSTSSRDFQLDIDSDYVSGGFNYRGDRLAIEFTGAHAESTYYDSTNGVTLTADSPGLKVSLDPSTGVPSFTFAPGYETSNLSAYNSLAVQYRPRENDITEDQFKLDIDYDLDLPFFTKFETGAQYRKSGSLLYRDSGYIVSTGPDLIAGTADDIRTISARIDRTYDLTTNAALLASLAGAVTDLPSSFFDGYNDVSGQASNWLVPDTAAILKLVGTEGFNHNNLRQALGTDGKVYPQIPVHDIEEEVKAAYAKLNFETGLFGLELDGNFGVRVVSTSVLAAGLLQRNERRSTPTVDNPAATTNYQISNSIVSIDESYTDVLPSFNLSTWLIPNELTVRVGWAKVMARPKMTDLVPSAVCTFDATGGAIADDDFVDICSAGNPGLKPYRADQFDLSGEWYPNRDTQFSVGLFHKDIKTYILNRTLVRNVDYFNDGNVIDVTMPINGQGAKIKGVEVAFKTAFTFLPGVFNGFGIDTNYTWSEAENGGLYSELDGSELPFPGLSEHSYNVSLWYDKGPINARLAYNGRTEYLVTAADRSGKPVYRDGSEYLDGKITWKASNGVSLFVEGKNLTGTAERATSGDIRLNELSWPGKRVFVGVTYKR</sequence>
<evidence type="ECO:0000256" key="3">
    <source>
        <dbReference type="ARBA" id="ARBA00022452"/>
    </source>
</evidence>
<evidence type="ECO:0000256" key="1">
    <source>
        <dbReference type="ARBA" id="ARBA00004571"/>
    </source>
</evidence>
<evidence type="ECO:0000256" key="5">
    <source>
        <dbReference type="ARBA" id="ARBA00023077"/>
    </source>
</evidence>
<dbReference type="PANTHER" id="PTHR40980">
    <property type="entry name" value="PLUG DOMAIN-CONTAINING PROTEIN"/>
    <property type="match status" value="1"/>
</dbReference>
<evidence type="ECO:0000256" key="2">
    <source>
        <dbReference type="ARBA" id="ARBA00022448"/>
    </source>
</evidence>
<keyword evidence="5 9" id="KW-0798">TonB box</keyword>
<reference evidence="13" key="2">
    <citation type="submission" date="2020-09" db="EMBL/GenBank/DDBJ databases">
        <authorList>
            <person name="Sun Q."/>
            <person name="Kim S."/>
        </authorList>
    </citation>
    <scope>NUCLEOTIDE SEQUENCE</scope>
    <source>
        <strain evidence="13">KCTC 32296</strain>
    </source>
</reference>
<dbReference type="Pfam" id="PF00593">
    <property type="entry name" value="TonB_dep_Rec_b-barrel"/>
    <property type="match status" value="1"/>
</dbReference>
<dbReference type="InterPro" id="IPR037066">
    <property type="entry name" value="Plug_dom_sf"/>
</dbReference>
<evidence type="ECO:0000256" key="4">
    <source>
        <dbReference type="ARBA" id="ARBA00022692"/>
    </source>
</evidence>
<dbReference type="Gene3D" id="2.170.130.10">
    <property type="entry name" value="TonB-dependent receptor, plug domain"/>
    <property type="match status" value="1"/>
</dbReference>
<evidence type="ECO:0000259" key="11">
    <source>
        <dbReference type="Pfam" id="PF00593"/>
    </source>
</evidence>
<dbReference type="PANTHER" id="PTHR40980:SF3">
    <property type="entry name" value="TONB-DEPENDENT RECEPTOR-LIKE BETA-BARREL DOMAIN-CONTAINING PROTEIN"/>
    <property type="match status" value="1"/>
</dbReference>
<keyword evidence="2 8" id="KW-0813">Transport</keyword>
<dbReference type="NCBIfam" id="TIGR01782">
    <property type="entry name" value="TonB-Xanth-Caul"/>
    <property type="match status" value="1"/>
</dbReference>
<comment type="similarity">
    <text evidence="8 9">Belongs to the TonB-dependent receptor family.</text>
</comment>
<evidence type="ECO:0000256" key="9">
    <source>
        <dbReference type="RuleBase" id="RU003357"/>
    </source>
</evidence>
<evidence type="ECO:0000256" key="7">
    <source>
        <dbReference type="ARBA" id="ARBA00023237"/>
    </source>
</evidence>
<evidence type="ECO:0000256" key="6">
    <source>
        <dbReference type="ARBA" id="ARBA00023136"/>
    </source>
</evidence>
<keyword evidence="14" id="KW-1185">Reference proteome</keyword>
<proteinExistence type="inferred from homology"/>
<feature type="region of interest" description="Disordered" evidence="10">
    <location>
        <begin position="1"/>
        <end position="20"/>
    </location>
</feature>
<dbReference type="InterPro" id="IPR039426">
    <property type="entry name" value="TonB-dep_rcpt-like"/>
</dbReference>
<dbReference type="Pfam" id="PF07715">
    <property type="entry name" value="Plug"/>
    <property type="match status" value="1"/>
</dbReference>
<comment type="caution">
    <text evidence="13">The sequence shown here is derived from an EMBL/GenBank/DDBJ whole genome shotgun (WGS) entry which is preliminary data.</text>
</comment>
<dbReference type="SUPFAM" id="SSF56935">
    <property type="entry name" value="Porins"/>
    <property type="match status" value="1"/>
</dbReference>
<keyword evidence="13" id="KW-0675">Receptor</keyword>
<gene>
    <name evidence="13" type="ORF">GCM10011273_16860</name>
</gene>
<evidence type="ECO:0000259" key="12">
    <source>
        <dbReference type="Pfam" id="PF07715"/>
    </source>
</evidence>
<name>A0A918Q3Z4_9CAUL</name>
<protein>
    <submittedName>
        <fullName evidence="13">TonB-dependent receptor</fullName>
    </submittedName>
</protein>
<keyword evidence="7 8" id="KW-0998">Cell outer membrane</keyword>
<feature type="domain" description="TonB-dependent receptor-like beta-barrel" evidence="11">
    <location>
        <begin position="449"/>
        <end position="956"/>
    </location>
</feature>
<dbReference type="Gene3D" id="2.40.170.20">
    <property type="entry name" value="TonB-dependent receptor, beta-barrel domain"/>
    <property type="match status" value="1"/>
</dbReference>
<dbReference type="AlphaFoldDB" id="A0A918Q3Z4"/>
<evidence type="ECO:0000313" key="14">
    <source>
        <dbReference type="Proteomes" id="UP000662572"/>
    </source>
</evidence>
<organism evidence="13 14">
    <name type="scientific">Asticcacaulis endophyticus</name>
    <dbReference type="NCBI Taxonomy" id="1395890"/>
    <lineage>
        <taxon>Bacteria</taxon>
        <taxon>Pseudomonadati</taxon>
        <taxon>Pseudomonadota</taxon>
        <taxon>Alphaproteobacteria</taxon>
        <taxon>Caulobacterales</taxon>
        <taxon>Caulobacteraceae</taxon>
        <taxon>Asticcacaulis</taxon>
    </lineage>
</organism>
<evidence type="ECO:0000256" key="8">
    <source>
        <dbReference type="PROSITE-ProRule" id="PRU01360"/>
    </source>
</evidence>
<dbReference type="PROSITE" id="PS52016">
    <property type="entry name" value="TONB_DEPENDENT_REC_3"/>
    <property type="match status" value="1"/>
</dbReference>
<dbReference type="Proteomes" id="UP000662572">
    <property type="component" value="Unassembled WGS sequence"/>
</dbReference>
<dbReference type="InterPro" id="IPR000531">
    <property type="entry name" value="Beta-barrel_TonB"/>
</dbReference>
<keyword evidence="6 8" id="KW-0472">Membrane</keyword>